<proteinExistence type="predicted"/>
<keyword evidence="1" id="KW-0812">Transmembrane</keyword>
<gene>
    <name evidence="2" type="ORF">AVDCRST_MAG20-67</name>
</gene>
<sequence length="92" mass="9260">MRGGDRAGAASDPVRAQRAKVARGVAAASRVGYALFGLAIVLFVVGFATTFSGAIASATIACLVAGCVVLAPAIILGYAVKSAERHDRELGL</sequence>
<name>A0A6J4H181_9ACTN</name>
<feature type="transmembrane region" description="Helical" evidence="1">
    <location>
        <begin position="54"/>
        <end position="80"/>
    </location>
</feature>
<keyword evidence="1" id="KW-0472">Membrane</keyword>
<dbReference type="AlphaFoldDB" id="A0A6J4H181"/>
<reference evidence="2" key="1">
    <citation type="submission" date="2020-02" db="EMBL/GenBank/DDBJ databases">
        <authorList>
            <person name="Meier V. D."/>
        </authorList>
    </citation>
    <scope>NUCLEOTIDE SEQUENCE</scope>
    <source>
        <strain evidence="2">AVDCRST_MAG20</strain>
    </source>
</reference>
<evidence type="ECO:0000313" key="2">
    <source>
        <dbReference type="EMBL" id="CAA9211510.1"/>
    </source>
</evidence>
<evidence type="ECO:0000256" key="1">
    <source>
        <dbReference type="SAM" id="Phobius"/>
    </source>
</evidence>
<feature type="transmembrane region" description="Helical" evidence="1">
    <location>
        <begin position="21"/>
        <end position="48"/>
    </location>
</feature>
<keyword evidence="1" id="KW-1133">Transmembrane helix</keyword>
<dbReference type="EMBL" id="CADCSY010000007">
    <property type="protein sequence ID" value="CAA9211510.1"/>
    <property type="molecule type" value="Genomic_DNA"/>
</dbReference>
<protein>
    <submittedName>
        <fullName evidence="2">Uncharacterized protein</fullName>
    </submittedName>
</protein>
<organism evidence="2">
    <name type="scientific">uncultured Acidimicrobiales bacterium</name>
    <dbReference type="NCBI Taxonomy" id="310071"/>
    <lineage>
        <taxon>Bacteria</taxon>
        <taxon>Bacillati</taxon>
        <taxon>Actinomycetota</taxon>
        <taxon>Acidimicrobiia</taxon>
        <taxon>Acidimicrobiales</taxon>
        <taxon>environmental samples</taxon>
    </lineage>
</organism>
<accession>A0A6J4H181</accession>